<evidence type="ECO:0000313" key="2">
    <source>
        <dbReference type="Proteomes" id="UP000267096"/>
    </source>
</evidence>
<organism evidence="3">
    <name type="scientific">Anisakis simplex</name>
    <name type="common">Herring worm</name>
    <dbReference type="NCBI Taxonomy" id="6269"/>
    <lineage>
        <taxon>Eukaryota</taxon>
        <taxon>Metazoa</taxon>
        <taxon>Ecdysozoa</taxon>
        <taxon>Nematoda</taxon>
        <taxon>Chromadorea</taxon>
        <taxon>Rhabditida</taxon>
        <taxon>Spirurina</taxon>
        <taxon>Ascaridomorpha</taxon>
        <taxon>Ascaridoidea</taxon>
        <taxon>Anisakidae</taxon>
        <taxon>Anisakis</taxon>
        <taxon>Anisakis simplex complex</taxon>
    </lineage>
</organism>
<accession>A0A0M3K3B5</accession>
<reference evidence="3" key="1">
    <citation type="submission" date="2017-02" db="UniProtKB">
        <authorList>
            <consortium name="WormBaseParasite"/>
        </authorList>
    </citation>
    <scope>IDENTIFICATION</scope>
</reference>
<proteinExistence type="predicted"/>
<keyword evidence="2" id="KW-1185">Reference proteome</keyword>
<evidence type="ECO:0000313" key="3">
    <source>
        <dbReference type="WBParaSite" id="ASIM_0001545301-mRNA-1"/>
    </source>
</evidence>
<dbReference type="Proteomes" id="UP000267096">
    <property type="component" value="Unassembled WGS sequence"/>
</dbReference>
<reference evidence="1 2" key="2">
    <citation type="submission" date="2018-11" db="EMBL/GenBank/DDBJ databases">
        <authorList>
            <consortium name="Pathogen Informatics"/>
        </authorList>
    </citation>
    <scope>NUCLEOTIDE SEQUENCE [LARGE SCALE GENOMIC DNA]</scope>
</reference>
<dbReference type="AlphaFoldDB" id="A0A0M3K3B5"/>
<gene>
    <name evidence="1" type="ORF">ASIM_LOCUS14862</name>
</gene>
<sequence length="242" mass="26613">MPRSGKACAQWFSTECPVGDQPNSVDTDKATFERQSLLIDDYRNSVFSGHRRNGEMLLLIGGHRAHSSYCSSISLLRAQPCAGGSYVKEEPSDITDQSVNNILMPSSSSIPTGSTSSVRVVCEGYIPTIFDGNNDFIEASKISHRKTYYGAKLTTRSRQDMMLEEPTVVCTSKRRVSSEQNVAARKRKLSAVTRTTTNAEWNNDDQLHPSNVARNAVDTSAAAEAFPLNPIEQIVPCTLDFI</sequence>
<name>A0A0M3K3B5_ANISI</name>
<dbReference type="EMBL" id="UYRR01031969">
    <property type="protein sequence ID" value="VDK53547.1"/>
    <property type="molecule type" value="Genomic_DNA"/>
</dbReference>
<dbReference type="WBParaSite" id="ASIM_0001545301-mRNA-1">
    <property type="protein sequence ID" value="ASIM_0001545301-mRNA-1"/>
    <property type="gene ID" value="ASIM_0001545301"/>
</dbReference>
<evidence type="ECO:0000313" key="1">
    <source>
        <dbReference type="EMBL" id="VDK53547.1"/>
    </source>
</evidence>
<protein>
    <submittedName>
        <fullName evidence="1 3">Uncharacterized protein</fullName>
    </submittedName>
</protein>